<reference evidence="2 3" key="1">
    <citation type="submission" date="2023-09" db="EMBL/GenBank/DDBJ databases">
        <title>Nesidiocoris tenuis whole genome shotgun sequence.</title>
        <authorList>
            <person name="Shibata T."/>
            <person name="Shimoda M."/>
            <person name="Kobayashi T."/>
            <person name="Uehara T."/>
        </authorList>
    </citation>
    <scope>NUCLEOTIDE SEQUENCE [LARGE SCALE GENOMIC DNA]</scope>
    <source>
        <strain evidence="2 3">Japan</strain>
    </source>
</reference>
<protein>
    <submittedName>
        <fullName evidence="2">Uncharacterized protein</fullName>
    </submittedName>
</protein>
<gene>
    <name evidence="2" type="ORF">NTJ_00972</name>
</gene>
<dbReference type="Proteomes" id="UP001307889">
    <property type="component" value="Chromosome 1"/>
</dbReference>
<keyword evidence="3" id="KW-1185">Reference proteome</keyword>
<organism evidence="2 3">
    <name type="scientific">Nesidiocoris tenuis</name>
    <dbReference type="NCBI Taxonomy" id="355587"/>
    <lineage>
        <taxon>Eukaryota</taxon>
        <taxon>Metazoa</taxon>
        <taxon>Ecdysozoa</taxon>
        <taxon>Arthropoda</taxon>
        <taxon>Hexapoda</taxon>
        <taxon>Insecta</taxon>
        <taxon>Pterygota</taxon>
        <taxon>Neoptera</taxon>
        <taxon>Paraneoptera</taxon>
        <taxon>Hemiptera</taxon>
        <taxon>Heteroptera</taxon>
        <taxon>Panheteroptera</taxon>
        <taxon>Cimicomorpha</taxon>
        <taxon>Miridae</taxon>
        <taxon>Dicyphina</taxon>
        <taxon>Nesidiocoris</taxon>
    </lineage>
</organism>
<accession>A0ABN7A7D6</accession>
<dbReference type="EMBL" id="AP028909">
    <property type="protein sequence ID" value="BES88166.1"/>
    <property type="molecule type" value="Genomic_DNA"/>
</dbReference>
<evidence type="ECO:0000313" key="2">
    <source>
        <dbReference type="EMBL" id="BES88166.1"/>
    </source>
</evidence>
<feature type="compositionally biased region" description="Basic and acidic residues" evidence="1">
    <location>
        <begin position="92"/>
        <end position="111"/>
    </location>
</feature>
<evidence type="ECO:0000313" key="3">
    <source>
        <dbReference type="Proteomes" id="UP001307889"/>
    </source>
</evidence>
<sequence>MDSESTHENSSIKNVEECDPRCSFRGPENSSWRHNPDELKRIHINIVRKQSSSVSSTSLDPQLIAPVRRPDEGKVPLFSKIPVHSVDSGGQDEEKASRGAKNRERETSPAKKERRILSGRSCSAKRLRRFLRPVAIIDSASFCNFALTIQRMPTFFEATLLSFP</sequence>
<name>A0ABN7A7D6_9HEMI</name>
<proteinExistence type="predicted"/>
<feature type="region of interest" description="Disordered" evidence="1">
    <location>
        <begin position="1"/>
        <end position="115"/>
    </location>
</feature>
<evidence type="ECO:0000256" key="1">
    <source>
        <dbReference type="SAM" id="MobiDB-lite"/>
    </source>
</evidence>